<keyword evidence="2" id="KW-1185">Reference proteome</keyword>
<dbReference type="AlphaFoldDB" id="A0A917J8C7"/>
<dbReference type="EMBL" id="BMDO01000005">
    <property type="protein sequence ID" value="GGI51025.1"/>
    <property type="molecule type" value="Genomic_DNA"/>
</dbReference>
<name>A0A917J8C7_9SPHI</name>
<reference evidence="1" key="2">
    <citation type="submission" date="2020-09" db="EMBL/GenBank/DDBJ databases">
        <authorList>
            <person name="Sun Q."/>
            <person name="Sedlacek I."/>
        </authorList>
    </citation>
    <scope>NUCLEOTIDE SEQUENCE</scope>
    <source>
        <strain evidence="1">CCM 8711</strain>
    </source>
</reference>
<gene>
    <name evidence="1" type="ORF">GCM10011425_22370</name>
</gene>
<sequence length="152" mass="16228">MYSQPARTSIGIGAGINRPFKSGYGLGRDRVLQANIRLNNNLALMPLLGWETIAGGKNINDRSGFDAGFLNLAAKYFVSKNVFTYAGPSVYVGGSDGGVVGLGGSAGAGYNWNLDDYSSLEFSLRADALPTHLQAGTLIGLRVAYQFNFKPW</sequence>
<evidence type="ECO:0000313" key="2">
    <source>
        <dbReference type="Proteomes" id="UP000662074"/>
    </source>
</evidence>
<protein>
    <recommendedName>
        <fullName evidence="3">Outer membrane protein beta-barrel domain-containing protein</fullName>
    </recommendedName>
</protein>
<accession>A0A917J8C7</accession>
<reference evidence="1" key="1">
    <citation type="journal article" date="2014" name="Int. J. Syst. Evol. Microbiol.">
        <title>Complete genome sequence of Corynebacterium casei LMG S-19264T (=DSM 44701T), isolated from a smear-ripened cheese.</title>
        <authorList>
            <consortium name="US DOE Joint Genome Institute (JGI-PGF)"/>
            <person name="Walter F."/>
            <person name="Albersmeier A."/>
            <person name="Kalinowski J."/>
            <person name="Ruckert C."/>
        </authorList>
    </citation>
    <scope>NUCLEOTIDE SEQUENCE</scope>
    <source>
        <strain evidence="1">CCM 8711</strain>
    </source>
</reference>
<comment type="caution">
    <text evidence="1">The sequence shown here is derived from an EMBL/GenBank/DDBJ whole genome shotgun (WGS) entry which is preliminary data.</text>
</comment>
<organism evidence="1 2">
    <name type="scientific">Mucilaginibacter galii</name>
    <dbReference type="NCBI Taxonomy" id="2005073"/>
    <lineage>
        <taxon>Bacteria</taxon>
        <taxon>Pseudomonadati</taxon>
        <taxon>Bacteroidota</taxon>
        <taxon>Sphingobacteriia</taxon>
        <taxon>Sphingobacteriales</taxon>
        <taxon>Sphingobacteriaceae</taxon>
        <taxon>Mucilaginibacter</taxon>
    </lineage>
</organism>
<evidence type="ECO:0008006" key="3">
    <source>
        <dbReference type="Google" id="ProtNLM"/>
    </source>
</evidence>
<dbReference type="Proteomes" id="UP000662074">
    <property type="component" value="Unassembled WGS sequence"/>
</dbReference>
<proteinExistence type="predicted"/>
<evidence type="ECO:0000313" key="1">
    <source>
        <dbReference type="EMBL" id="GGI51025.1"/>
    </source>
</evidence>